<dbReference type="EMBL" id="ABOX02000010">
    <property type="protein sequence ID" value="EEF61288.1"/>
    <property type="molecule type" value="Genomic_DNA"/>
</dbReference>
<evidence type="ECO:0000313" key="3">
    <source>
        <dbReference type="Proteomes" id="UP000003688"/>
    </source>
</evidence>
<dbReference type="AlphaFoldDB" id="B9XFC4"/>
<keyword evidence="2" id="KW-0560">Oxidoreductase</keyword>
<dbReference type="PROSITE" id="PS51819">
    <property type="entry name" value="VOC"/>
    <property type="match status" value="1"/>
</dbReference>
<dbReference type="GO" id="GO:0051213">
    <property type="term" value="F:dioxygenase activity"/>
    <property type="evidence" value="ECO:0007669"/>
    <property type="project" value="UniProtKB-KW"/>
</dbReference>
<dbReference type="STRING" id="320771.Cflav_PD4309"/>
<dbReference type="InterPro" id="IPR037523">
    <property type="entry name" value="VOC_core"/>
</dbReference>
<accession>B9XFC4</accession>
<dbReference type="Proteomes" id="UP000003688">
    <property type="component" value="Unassembled WGS sequence"/>
</dbReference>
<dbReference type="InterPro" id="IPR004360">
    <property type="entry name" value="Glyas_Fos-R_dOase_dom"/>
</dbReference>
<reference evidence="2 3" key="1">
    <citation type="journal article" date="2011" name="J. Bacteriol.">
        <title>Genome sequence of 'Pedosphaera parvula' Ellin514, an aerobic Verrucomicrobial isolate from pasture soil.</title>
        <authorList>
            <person name="Kant R."/>
            <person name="van Passel M.W."/>
            <person name="Sangwan P."/>
            <person name="Palva A."/>
            <person name="Lucas S."/>
            <person name="Copeland A."/>
            <person name="Lapidus A."/>
            <person name="Glavina Del Rio T."/>
            <person name="Dalin E."/>
            <person name="Tice H."/>
            <person name="Bruce D."/>
            <person name="Goodwin L."/>
            <person name="Pitluck S."/>
            <person name="Chertkov O."/>
            <person name="Larimer F.W."/>
            <person name="Land M.L."/>
            <person name="Hauser L."/>
            <person name="Brettin T.S."/>
            <person name="Detter J.C."/>
            <person name="Han S."/>
            <person name="de Vos W.M."/>
            <person name="Janssen P.H."/>
            <person name="Smidt H."/>
        </authorList>
    </citation>
    <scope>NUCLEOTIDE SEQUENCE [LARGE SCALE GENOMIC DNA]</scope>
    <source>
        <strain evidence="2 3">Ellin514</strain>
    </source>
</reference>
<dbReference type="RefSeq" id="WP_007414522.1">
    <property type="nucleotide sequence ID" value="NZ_ABOX02000010.1"/>
</dbReference>
<dbReference type="OrthoDB" id="9812656at2"/>
<keyword evidence="2" id="KW-0223">Dioxygenase</keyword>
<dbReference type="SUPFAM" id="SSF54593">
    <property type="entry name" value="Glyoxalase/Bleomycin resistance protein/Dihydroxybiphenyl dioxygenase"/>
    <property type="match status" value="1"/>
</dbReference>
<organism evidence="2 3">
    <name type="scientific">Pedosphaera parvula (strain Ellin514)</name>
    <dbReference type="NCBI Taxonomy" id="320771"/>
    <lineage>
        <taxon>Bacteria</taxon>
        <taxon>Pseudomonadati</taxon>
        <taxon>Verrucomicrobiota</taxon>
        <taxon>Pedosphaerae</taxon>
        <taxon>Pedosphaerales</taxon>
        <taxon>Pedosphaeraceae</taxon>
        <taxon>Pedosphaera</taxon>
    </lineage>
</organism>
<keyword evidence="3" id="KW-1185">Reference proteome</keyword>
<dbReference type="Pfam" id="PF00903">
    <property type="entry name" value="Glyoxalase"/>
    <property type="match status" value="1"/>
</dbReference>
<feature type="domain" description="VOC" evidence="1">
    <location>
        <begin position="3"/>
        <end position="119"/>
    </location>
</feature>
<name>B9XFC4_PEDPL</name>
<dbReference type="InterPro" id="IPR029068">
    <property type="entry name" value="Glyas_Bleomycin-R_OHBP_Dase"/>
</dbReference>
<proteinExistence type="predicted"/>
<gene>
    <name evidence="2" type="ORF">Cflav_PD4309</name>
</gene>
<evidence type="ECO:0000313" key="2">
    <source>
        <dbReference type="EMBL" id="EEF61288.1"/>
    </source>
</evidence>
<dbReference type="Gene3D" id="3.10.180.10">
    <property type="entry name" value="2,3-Dihydroxybiphenyl 1,2-Dioxygenase, domain 1"/>
    <property type="match status" value="1"/>
</dbReference>
<sequence>MATLALLVLRTATMEATLTFYKALGLHFTEEKHGTGPLHYSSVVGDLVFEIYPGEPGSAPERKTGGATMLGFTVDQLDATLALLNAIKPDSQLVPKESPWGRRAVAVDPDGRAVEITERSVKGSSTGDK</sequence>
<protein>
    <submittedName>
        <fullName evidence="2">Glyoxalase/bleomycin resistance protein/dioxygenase</fullName>
    </submittedName>
</protein>
<evidence type="ECO:0000259" key="1">
    <source>
        <dbReference type="PROSITE" id="PS51819"/>
    </source>
</evidence>
<comment type="caution">
    <text evidence="2">The sequence shown here is derived from an EMBL/GenBank/DDBJ whole genome shotgun (WGS) entry which is preliminary data.</text>
</comment>